<dbReference type="Gene3D" id="2.130.10.10">
    <property type="entry name" value="YVTN repeat-like/Quinoprotein amine dehydrogenase"/>
    <property type="match status" value="1"/>
</dbReference>
<dbReference type="PANTHER" id="PTHR47197:SF3">
    <property type="entry name" value="DIHYDRO-HEME D1 DEHYDROGENASE"/>
    <property type="match status" value="1"/>
</dbReference>
<keyword evidence="2" id="KW-0812">Transmembrane</keyword>
<dbReference type="InterPro" id="IPR041916">
    <property type="entry name" value="Anti_sigma_zinc_sf"/>
</dbReference>
<evidence type="ECO:0000256" key="1">
    <source>
        <dbReference type="SAM" id="MobiDB-lite"/>
    </source>
</evidence>
<name>A0A553UQH5_9DEIO</name>
<gene>
    <name evidence="3" type="ORF">FNU79_13930</name>
</gene>
<evidence type="ECO:0000256" key="2">
    <source>
        <dbReference type="SAM" id="Phobius"/>
    </source>
</evidence>
<evidence type="ECO:0000313" key="3">
    <source>
        <dbReference type="EMBL" id="TSA82463.1"/>
    </source>
</evidence>
<evidence type="ECO:0000313" key="4">
    <source>
        <dbReference type="Proteomes" id="UP000316092"/>
    </source>
</evidence>
<dbReference type="InterPro" id="IPR015943">
    <property type="entry name" value="WD40/YVTN_repeat-like_dom_sf"/>
</dbReference>
<dbReference type="AlphaFoldDB" id="A0A553UQH5"/>
<comment type="caution">
    <text evidence="3">The sequence shown here is derived from an EMBL/GenBank/DDBJ whole genome shotgun (WGS) entry which is preliminary data.</text>
</comment>
<dbReference type="EMBL" id="VKDB01000017">
    <property type="protein sequence ID" value="TSA82463.1"/>
    <property type="molecule type" value="Genomic_DNA"/>
</dbReference>
<reference evidence="3 4" key="1">
    <citation type="submission" date="2019-07" db="EMBL/GenBank/DDBJ databases">
        <title>Deinococcus detaillus sp. nov., isolated from humus soil in Antarctica.</title>
        <authorList>
            <person name="Zhang K."/>
        </authorList>
    </citation>
    <scope>NUCLEOTIDE SEQUENCE [LARGE SCALE GENOMIC DNA]</scope>
    <source>
        <strain evidence="3 4">H1</strain>
    </source>
</reference>
<organism evidence="3 4">
    <name type="scientific">Deinococcus detaillensis</name>
    <dbReference type="NCBI Taxonomy" id="2592048"/>
    <lineage>
        <taxon>Bacteria</taxon>
        <taxon>Thermotogati</taxon>
        <taxon>Deinococcota</taxon>
        <taxon>Deinococci</taxon>
        <taxon>Deinococcales</taxon>
        <taxon>Deinococcaceae</taxon>
        <taxon>Deinococcus</taxon>
    </lineage>
</organism>
<dbReference type="SUPFAM" id="SSF50969">
    <property type="entry name" value="YVTN repeat-like/Quinoprotein amine dehydrogenase"/>
    <property type="match status" value="1"/>
</dbReference>
<proteinExistence type="predicted"/>
<dbReference type="PANTHER" id="PTHR47197">
    <property type="entry name" value="PROTEIN NIRF"/>
    <property type="match status" value="1"/>
</dbReference>
<accession>A0A553UQH5</accession>
<dbReference type="InterPro" id="IPR011044">
    <property type="entry name" value="Quino_amine_DH_bsu"/>
</dbReference>
<sequence length="418" mass="44228">MSERQRVCQDCQAELDVVLIGIADADTARAVRQHLTGCPDCARQAAELQQVLGGLLTALPAVPLPSGARERLLESARAQPLAPVAQSQPAARPTPPSRTLPSRTPPRLFSRRRTFSLAAGLSAAAVLAAFLIWPAAQPSVKQADVVINAGGTLILARSEAMNSPLVIRSADGKLSGVAVKQLLPAWYTEGVYSGGKAYLLDAANEQLVVLNVASGKIERTYPVPGGAAGLAVKDGSVYVKSAASGELRIFKGASCYINKLAKPTKMPQADYMDAVLPLPERILVTQHTTGEIFALSPDGEKVLAVYPVGGAPVGLQSWEGQVLALDVQGRLLELGPQGQVERSLKLSGHPDKISVMKDRAYLTDRGGMVSVVDLRTFKVTQQRSFGKPMDIVAMPNGHLALADAVRGLVMLNADLSEL</sequence>
<keyword evidence="4" id="KW-1185">Reference proteome</keyword>
<dbReference type="Proteomes" id="UP000316092">
    <property type="component" value="Unassembled WGS sequence"/>
</dbReference>
<keyword evidence="2" id="KW-1133">Transmembrane helix</keyword>
<protein>
    <recommendedName>
        <fullName evidence="5">Zinc-finger domain-containing protein</fullName>
    </recommendedName>
</protein>
<keyword evidence="2" id="KW-0472">Membrane</keyword>
<dbReference type="Gene3D" id="1.10.10.1320">
    <property type="entry name" value="Anti-sigma factor, zinc-finger domain"/>
    <property type="match status" value="1"/>
</dbReference>
<feature type="region of interest" description="Disordered" evidence="1">
    <location>
        <begin position="78"/>
        <end position="107"/>
    </location>
</feature>
<dbReference type="RefSeq" id="WP_143721410.1">
    <property type="nucleotide sequence ID" value="NZ_VKDB01000017.1"/>
</dbReference>
<dbReference type="OrthoDB" id="56740at2"/>
<feature type="transmembrane region" description="Helical" evidence="2">
    <location>
        <begin position="115"/>
        <end position="136"/>
    </location>
</feature>
<evidence type="ECO:0008006" key="5">
    <source>
        <dbReference type="Google" id="ProtNLM"/>
    </source>
</evidence>
<dbReference type="InterPro" id="IPR051200">
    <property type="entry name" value="Host-pathogen_enzymatic-act"/>
</dbReference>